<dbReference type="Proteomes" id="UP001233999">
    <property type="component" value="Unassembled WGS sequence"/>
</dbReference>
<accession>A0AAD8EPJ2</accession>
<protein>
    <submittedName>
        <fullName evidence="2">Uncharacterized protein</fullName>
    </submittedName>
</protein>
<comment type="caution">
    <text evidence="2">The sequence shown here is derived from an EMBL/GenBank/DDBJ whole genome shotgun (WGS) entry which is preliminary data.</text>
</comment>
<feature type="region of interest" description="Disordered" evidence="1">
    <location>
        <begin position="1"/>
        <end position="51"/>
    </location>
</feature>
<keyword evidence="3" id="KW-1185">Reference proteome</keyword>
<dbReference type="EMBL" id="JASPKZ010001587">
    <property type="protein sequence ID" value="KAJ9597701.1"/>
    <property type="molecule type" value="Genomic_DNA"/>
</dbReference>
<dbReference type="AlphaFoldDB" id="A0AAD8EPJ2"/>
<evidence type="ECO:0000313" key="2">
    <source>
        <dbReference type="EMBL" id="KAJ9597701.1"/>
    </source>
</evidence>
<organism evidence="2 3">
    <name type="scientific">Diploptera punctata</name>
    <name type="common">Pacific beetle cockroach</name>
    <dbReference type="NCBI Taxonomy" id="6984"/>
    <lineage>
        <taxon>Eukaryota</taxon>
        <taxon>Metazoa</taxon>
        <taxon>Ecdysozoa</taxon>
        <taxon>Arthropoda</taxon>
        <taxon>Hexapoda</taxon>
        <taxon>Insecta</taxon>
        <taxon>Pterygota</taxon>
        <taxon>Neoptera</taxon>
        <taxon>Polyneoptera</taxon>
        <taxon>Dictyoptera</taxon>
        <taxon>Blattodea</taxon>
        <taxon>Blaberoidea</taxon>
        <taxon>Blaberidae</taxon>
        <taxon>Diplopterinae</taxon>
        <taxon>Diploptera</taxon>
    </lineage>
</organism>
<reference evidence="2" key="2">
    <citation type="submission" date="2023-05" db="EMBL/GenBank/DDBJ databases">
        <authorList>
            <person name="Fouks B."/>
        </authorList>
    </citation>
    <scope>NUCLEOTIDE SEQUENCE</scope>
    <source>
        <strain evidence="2">Stay&amp;Tobe</strain>
        <tissue evidence="2">Testes</tissue>
    </source>
</reference>
<name>A0AAD8EPJ2_DIPPU</name>
<feature type="non-terminal residue" evidence="2">
    <location>
        <position position="1"/>
    </location>
</feature>
<gene>
    <name evidence="2" type="ORF">L9F63_011411</name>
</gene>
<reference evidence="2" key="1">
    <citation type="journal article" date="2023" name="IScience">
        <title>Live-bearing cockroach genome reveals convergent evolutionary mechanisms linked to viviparity in insects and beyond.</title>
        <authorList>
            <person name="Fouks B."/>
            <person name="Harrison M.C."/>
            <person name="Mikhailova A.A."/>
            <person name="Marchal E."/>
            <person name="English S."/>
            <person name="Carruthers M."/>
            <person name="Jennings E.C."/>
            <person name="Chiamaka E.L."/>
            <person name="Frigard R.A."/>
            <person name="Pippel M."/>
            <person name="Attardo G.M."/>
            <person name="Benoit J.B."/>
            <person name="Bornberg-Bauer E."/>
            <person name="Tobe S.S."/>
        </authorList>
    </citation>
    <scope>NUCLEOTIDE SEQUENCE</scope>
    <source>
        <strain evidence="2">Stay&amp;Tobe</strain>
    </source>
</reference>
<sequence>VVLTIRATRSSSESISSSEPSCSPTKRNIGRSDQASVPAKSRMLLSSGPSD</sequence>
<feature type="compositionally biased region" description="Low complexity" evidence="1">
    <location>
        <begin position="10"/>
        <end position="24"/>
    </location>
</feature>
<proteinExistence type="predicted"/>
<feature type="non-terminal residue" evidence="2">
    <location>
        <position position="51"/>
    </location>
</feature>
<evidence type="ECO:0000256" key="1">
    <source>
        <dbReference type="SAM" id="MobiDB-lite"/>
    </source>
</evidence>
<evidence type="ECO:0000313" key="3">
    <source>
        <dbReference type="Proteomes" id="UP001233999"/>
    </source>
</evidence>